<dbReference type="GO" id="GO:0016780">
    <property type="term" value="F:phosphotransferase activity, for other substituted phosphate groups"/>
    <property type="evidence" value="ECO:0007669"/>
    <property type="project" value="TreeGrafter"/>
</dbReference>
<feature type="transmembrane region" description="Helical" evidence="7">
    <location>
        <begin position="77"/>
        <end position="95"/>
    </location>
</feature>
<name>A0A1G8B4W7_9FLAO</name>
<sequence length="451" mass="52960">MQKKKIGRYSYLIRPAMILVDLLIINFLANYWFSFLDNKGVGYYNILLSISWIAVSWGSGFYDVYRHTRVVRVLEKIFKQFVLQFILVSALNGFVERFAEPKELIAFGFSSLLVVSSFKFLVLFVLKYIRRVLGGNFRNIVLVGNGKEIDSLKKVLVKREDLGYRISRVFDNVEEENLEEIEKFVSSNKIDEIYIQFSIVQKDDYHELLEFADNNFITVKYVPSQKQLLSHNFSLEYYDVVAVVPRRIIPLDKSYNKFFKRVFDLVFSTLVIVFILSWLVPLIAILIKSESKGPVFFKQMRTGLNDEEFACWKFRSMQVNSDSDKRQATKGDCRITKIGVFLRKTSLDEFPQFLNVFVGDMSIVGPRPHMIVHTKMYSKRVNRFMLRHLVKPGITGMAQTHGYRGEIETNRDIVNRFKYDLFYLENWSIFLDLKIIYLTVYNVFKGEKKAY</sequence>
<evidence type="ECO:0000313" key="9">
    <source>
        <dbReference type="EMBL" id="SDH28292.1"/>
    </source>
</evidence>
<keyword evidence="3 9" id="KW-0808">Transferase</keyword>
<dbReference type="InterPro" id="IPR003362">
    <property type="entry name" value="Bact_transf"/>
</dbReference>
<evidence type="ECO:0000256" key="7">
    <source>
        <dbReference type="SAM" id="Phobius"/>
    </source>
</evidence>
<proteinExistence type="inferred from homology"/>
<feature type="domain" description="Bacterial sugar transferase" evidence="8">
    <location>
        <begin position="260"/>
        <end position="445"/>
    </location>
</feature>
<evidence type="ECO:0000313" key="10">
    <source>
        <dbReference type="Proteomes" id="UP000243588"/>
    </source>
</evidence>
<organism evidence="9 10">
    <name type="scientific">Myroides phaeus</name>
    <dbReference type="NCBI Taxonomy" id="702745"/>
    <lineage>
        <taxon>Bacteria</taxon>
        <taxon>Pseudomonadati</taxon>
        <taxon>Bacteroidota</taxon>
        <taxon>Flavobacteriia</taxon>
        <taxon>Flavobacteriales</taxon>
        <taxon>Flavobacteriaceae</taxon>
        <taxon>Myroides</taxon>
    </lineage>
</organism>
<keyword evidence="10" id="KW-1185">Reference proteome</keyword>
<evidence type="ECO:0000259" key="8">
    <source>
        <dbReference type="Pfam" id="PF02397"/>
    </source>
</evidence>
<dbReference type="RefSeq" id="WP_090404700.1">
    <property type="nucleotide sequence ID" value="NZ_FNDQ01000001.1"/>
</dbReference>
<protein>
    <submittedName>
        <fullName evidence="9">Putative colanic acid biosysnthesis UDP-glucose lipid carrier transferase</fullName>
    </submittedName>
</protein>
<dbReference type="PANTHER" id="PTHR30576">
    <property type="entry name" value="COLANIC BIOSYNTHESIS UDP-GLUCOSE LIPID CARRIER TRANSFERASE"/>
    <property type="match status" value="1"/>
</dbReference>
<dbReference type="Pfam" id="PF13727">
    <property type="entry name" value="CoA_binding_3"/>
    <property type="match status" value="1"/>
</dbReference>
<evidence type="ECO:0000256" key="6">
    <source>
        <dbReference type="ARBA" id="ARBA00023136"/>
    </source>
</evidence>
<feature type="transmembrane region" description="Helical" evidence="7">
    <location>
        <begin position="45"/>
        <end position="65"/>
    </location>
</feature>
<dbReference type="PANTHER" id="PTHR30576:SF0">
    <property type="entry name" value="UNDECAPRENYL-PHOSPHATE N-ACETYLGALACTOSAMINYL 1-PHOSPHATE TRANSFERASE-RELATED"/>
    <property type="match status" value="1"/>
</dbReference>
<accession>A0A1G8B4W7</accession>
<dbReference type="STRING" id="702745.SAMN05421818_101156"/>
<dbReference type="Proteomes" id="UP000243588">
    <property type="component" value="Unassembled WGS sequence"/>
</dbReference>
<comment type="similarity">
    <text evidence="2">Belongs to the bacterial sugar transferase family.</text>
</comment>
<dbReference type="GO" id="GO:0016020">
    <property type="term" value="C:membrane"/>
    <property type="evidence" value="ECO:0007669"/>
    <property type="project" value="UniProtKB-SubCell"/>
</dbReference>
<dbReference type="NCBIfam" id="TIGR03025">
    <property type="entry name" value="EPS_sugtrans"/>
    <property type="match status" value="1"/>
</dbReference>
<dbReference type="EMBL" id="FNDQ01000001">
    <property type="protein sequence ID" value="SDH28292.1"/>
    <property type="molecule type" value="Genomic_DNA"/>
</dbReference>
<gene>
    <name evidence="9" type="ORF">SAMN05421818_101156</name>
</gene>
<evidence type="ECO:0000256" key="2">
    <source>
        <dbReference type="ARBA" id="ARBA00006464"/>
    </source>
</evidence>
<evidence type="ECO:0000256" key="4">
    <source>
        <dbReference type="ARBA" id="ARBA00022692"/>
    </source>
</evidence>
<keyword evidence="6 7" id="KW-0472">Membrane</keyword>
<evidence type="ECO:0000256" key="1">
    <source>
        <dbReference type="ARBA" id="ARBA00004141"/>
    </source>
</evidence>
<evidence type="ECO:0000256" key="3">
    <source>
        <dbReference type="ARBA" id="ARBA00022679"/>
    </source>
</evidence>
<reference evidence="10" key="1">
    <citation type="submission" date="2016-10" db="EMBL/GenBank/DDBJ databases">
        <authorList>
            <person name="Varghese N."/>
            <person name="Submissions S."/>
        </authorList>
    </citation>
    <scope>NUCLEOTIDE SEQUENCE [LARGE SCALE GENOMIC DNA]</scope>
    <source>
        <strain evidence="10">DSM 23313</strain>
    </source>
</reference>
<keyword evidence="5 7" id="KW-1133">Transmembrane helix</keyword>
<evidence type="ECO:0000256" key="5">
    <source>
        <dbReference type="ARBA" id="ARBA00022989"/>
    </source>
</evidence>
<comment type="subcellular location">
    <subcellularLocation>
        <location evidence="1">Membrane</location>
        <topology evidence="1">Multi-pass membrane protein</topology>
    </subcellularLocation>
</comment>
<feature type="transmembrane region" description="Helical" evidence="7">
    <location>
        <begin position="12"/>
        <end position="33"/>
    </location>
</feature>
<dbReference type="Pfam" id="PF02397">
    <property type="entry name" value="Bac_transf"/>
    <property type="match status" value="1"/>
</dbReference>
<feature type="transmembrane region" description="Helical" evidence="7">
    <location>
        <begin position="107"/>
        <end position="129"/>
    </location>
</feature>
<dbReference type="AlphaFoldDB" id="A0A1G8B4W7"/>
<feature type="transmembrane region" description="Helical" evidence="7">
    <location>
        <begin position="262"/>
        <end position="287"/>
    </location>
</feature>
<keyword evidence="4 7" id="KW-0812">Transmembrane</keyword>
<dbReference type="InterPro" id="IPR017475">
    <property type="entry name" value="EPS_sugar_tfrase"/>
</dbReference>